<keyword evidence="7" id="KW-1185">Reference proteome</keyword>
<dbReference type="InterPro" id="IPR045336">
    <property type="entry name" value="MmgE_PrpD_N"/>
</dbReference>
<feature type="domain" description="MmgE/PrpD N-terminal" evidence="4">
    <location>
        <begin position="19"/>
        <end position="269"/>
    </location>
</feature>
<dbReference type="KEGG" id="plyc:GXP70_05770"/>
<evidence type="ECO:0000259" key="4">
    <source>
        <dbReference type="Pfam" id="PF03972"/>
    </source>
</evidence>
<reference evidence="6 7" key="1">
    <citation type="submission" date="2020-01" db="EMBL/GenBank/DDBJ databases">
        <title>Paenibacillus sp. nov., isolated from tomato rhizosphere.</title>
        <authorList>
            <person name="Weon H.-Y."/>
            <person name="Lee S.A."/>
        </authorList>
    </citation>
    <scope>NUCLEOTIDE SEQUENCE [LARGE SCALE GENOMIC DNA]</scope>
    <source>
        <strain evidence="6 7">12200R-189</strain>
    </source>
</reference>
<keyword evidence="3 6" id="KW-0456">Lyase</keyword>
<evidence type="ECO:0000259" key="5">
    <source>
        <dbReference type="Pfam" id="PF19305"/>
    </source>
</evidence>
<dbReference type="PANTHER" id="PTHR16943:SF8">
    <property type="entry name" value="2-METHYLCITRATE DEHYDRATASE"/>
    <property type="match status" value="1"/>
</dbReference>
<name>A0A6C0FVL7_9BACL</name>
<gene>
    <name evidence="6" type="ORF">GXP70_05770</name>
</gene>
<evidence type="ECO:0000256" key="1">
    <source>
        <dbReference type="ARBA" id="ARBA00006174"/>
    </source>
</evidence>
<feature type="domain" description="MmgE/PrpD C-terminal" evidence="5">
    <location>
        <begin position="288"/>
        <end position="461"/>
    </location>
</feature>
<dbReference type="InterPro" id="IPR045337">
    <property type="entry name" value="MmgE_PrpD_C"/>
</dbReference>
<accession>A0A6C0FVL7</accession>
<dbReference type="InterPro" id="IPR042188">
    <property type="entry name" value="MmgE/PrpD_sf_2"/>
</dbReference>
<dbReference type="GO" id="GO:0047547">
    <property type="term" value="F:2-methylcitrate dehydratase activity"/>
    <property type="evidence" value="ECO:0007669"/>
    <property type="project" value="UniProtKB-EC"/>
</dbReference>
<dbReference type="EMBL" id="CP048209">
    <property type="protein sequence ID" value="QHT59511.1"/>
    <property type="molecule type" value="Genomic_DNA"/>
</dbReference>
<dbReference type="EC" id="4.2.1.3" evidence="6"/>
<evidence type="ECO:0000313" key="6">
    <source>
        <dbReference type="EMBL" id="QHT59511.1"/>
    </source>
</evidence>
<dbReference type="SUPFAM" id="SSF103378">
    <property type="entry name" value="2-methylcitrate dehydratase PrpD"/>
    <property type="match status" value="1"/>
</dbReference>
<evidence type="ECO:0000256" key="3">
    <source>
        <dbReference type="ARBA" id="ARBA00023239"/>
    </source>
</evidence>
<dbReference type="InterPro" id="IPR036148">
    <property type="entry name" value="MmgE/PrpD_sf"/>
</dbReference>
<dbReference type="Pfam" id="PF19305">
    <property type="entry name" value="MmgE_PrpD_C"/>
    <property type="match status" value="1"/>
</dbReference>
<evidence type="ECO:0000313" key="7">
    <source>
        <dbReference type="Proteomes" id="UP000476064"/>
    </source>
</evidence>
<comment type="similarity">
    <text evidence="1">Belongs to the PrpD family.</text>
</comment>
<dbReference type="GO" id="GO:0051537">
    <property type="term" value="F:2 iron, 2 sulfur cluster binding"/>
    <property type="evidence" value="ECO:0007669"/>
    <property type="project" value="InterPro"/>
</dbReference>
<dbReference type="AlphaFoldDB" id="A0A6C0FVL7"/>
<keyword evidence="2" id="KW-0816">Tricarboxylic acid cycle</keyword>
<dbReference type="InterPro" id="IPR005656">
    <property type="entry name" value="MmgE_PrpD"/>
</dbReference>
<dbReference type="GO" id="GO:0019679">
    <property type="term" value="P:propionate metabolic process, methylcitrate cycle"/>
    <property type="evidence" value="ECO:0007669"/>
    <property type="project" value="InterPro"/>
</dbReference>
<dbReference type="Pfam" id="PF03972">
    <property type="entry name" value="MmgE_PrpD_N"/>
    <property type="match status" value="1"/>
</dbReference>
<dbReference type="InterPro" id="IPR012705">
    <property type="entry name" value="2Me_IsoCit_deHydtase_PrpD"/>
</dbReference>
<proteinExistence type="inferred from homology"/>
<dbReference type="InterPro" id="IPR042183">
    <property type="entry name" value="MmgE/PrpD_sf_1"/>
</dbReference>
<dbReference type="Gene3D" id="1.10.4100.10">
    <property type="entry name" value="2-methylcitrate dehydratase PrpD"/>
    <property type="match status" value="1"/>
</dbReference>
<dbReference type="Gene3D" id="3.30.1330.120">
    <property type="entry name" value="2-methylcitrate dehydratase PrpD"/>
    <property type="match status" value="1"/>
</dbReference>
<dbReference type="NCBIfam" id="NF006943">
    <property type="entry name" value="PRK09425.1"/>
    <property type="match status" value="1"/>
</dbReference>
<evidence type="ECO:0000256" key="2">
    <source>
        <dbReference type="ARBA" id="ARBA00022532"/>
    </source>
</evidence>
<dbReference type="NCBIfam" id="TIGR02330">
    <property type="entry name" value="prpD"/>
    <property type="match status" value="1"/>
</dbReference>
<sequence>MSQVHEPNARPEPDQLLVDIADYAANYRIRSEMAYETARYCLMDTIGCGTLALKYPACTKLLGPVVPGAVLPGGVRVPGTAHELDPVTAAFNIGCLIRWLDFNDTWLAAEWGHPSDNLGAILSAADYVSRRNDAAGKTPLVMRDVLTAMIKAHEIQGVLALGNSFNRVGLDHVILVKVASTAVATGLLGGTKDDIVSALSHAWLDGHPLRVYRHAPNTGSRKSWAAGDAAARALQLAFLTLRGEMGYPSAVTAKGWGFSDALFQGRPVALERPFGSYVMENVLFKIAFPAEFHAQTAVESAIRLQPLVADRLDDIARIVISTHESAIRIIDKTGPLHNPADRDHCLQYMTAVALLHGRLTADDYEDEAASDPRIDRLRSLMKVTENAQFSRDYLDPEKRSIANAVQVFFRDGGISEQEVTEYPIGHRRRRGEGIPLLQRKFEANLATHYSDERVRRLVELCGNPQELESMPVHRFMDLLAN</sequence>
<dbReference type="PANTHER" id="PTHR16943">
    <property type="entry name" value="2-METHYLCITRATE DEHYDRATASE-RELATED"/>
    <property type="match status" value="1"/>
</dbReference>
<organism evidence="6 7">
    <name type="scientific">Paenibacillus lycopersici</name>
    <dbReference type="NCBI Taxonomy" id="2704462"/>
    <lineage>
        <taxon>Bacteria</taxon>
        <taxon>Bacillati</taxon>
        <taxon>Bacillota</taxon>
        <taxon>Bacilli</taxon>
        <taxon>Bacillales</taxon>
        <taxon>Paenibacillaceae</taxon>
        <taxon>Paenibacillus</taxon>
    </lineage>
</organism>
<dbReference type="Proteomes" id="UP000476064">
    <property type="component" value="Chromosome"/>
</dbReference>
<protein>
    <submittedName>
        <fullName evidence="6">Bifunctional 2-methylcitrate dehydratase/aconitate hydratase</fullName>
        <ecNumber evidence="6">4.2.1.3</ecNumber>
        <ecNumber evidence="6">4.2.1.79</ecNumber>
    </submittedName>
</protein>
<dbReference type="GO" id="GO:0003994">
    <property type="term" value="F:aconitate hydratase activity"/>
    <property type="evidence" value="ECO:0007669"/>
    <property type="project" value="UniProtKB-EC"/>
</dbReference>
<dbReference type="RefSeq" id="WP_162355577.1">
    <property type="nucleotide sequence ID" value="NZ_CP048209.1"/>
</dbReference>
<dbReference type="EC" id="4.2.1.79" evidence="6"/>
<dbReference type="GO" id="GO:0006099">
    <property type="term" value="P:tricarboxylic acid cycle"/>
    <property type="evidence" value="ECO:0007669"/>
    <property type="project" value="UniProtKB-KW"/>
</dbReference>